<sequence length="222" mass="25804">MDRALVLAFLRELATHNHKAWMDEHRADYQQARTEFMALLRTLLDGLQQFEPETRGLTPAEVMYRLHKNDRSQRDPETYKRHMSAGLKPGGRHSPWAGYYVVLEPGGESYVGAGRWEPEPQQLARLRQEIHYNGPAFHALLQDPEFKRHFPAGLDPSDALKTAPKGYDRLDPDIEWLRLKRFFVWRAIPDAEVISPDFPARVLESWRAAQPFVRFLNEAMKS</sequence>
<proteinExistence type="predicted"/>
<evidence type="ECO:0000313" key="2">
    <source>
        <dbReference type="Proteomes" id="UP001211005"/>
    </source>
</evidence>
<dbReference type="PIRSF" id="PIRSF028451">
    <property type="entry name" value="UCP028451"/>
    <property type="match status" value="1"/>
</dbReference>
<accession>A0ABY7LSC8</accession>
<reference evidence="1 2" key="1">
    <citation type="submission" date="2022-12" db="EMBL/GenBank/DDBJ databases">
        <title>Hymenobacter canadensis sp. nov. isolated from lake water of the Cambridge Bay, Canada.</title>
        <authorList>
            <person name="Kim W.H."/>
            <person name="Lee Y.M."/>
        </authorList>
    </citation>
    <scope>NUCLEOTIDE SEQUENCE [LARGE SCALE GENOMIC DNA]</scope>
    <source>
        <strain evidence="1 2">PAMC 29467</strain>
    </source>
</reference>
<dbReference type="Proteomes" id="UP001211005">
    <property type="component" value="Chromosome"/>
</dbReference>
<dbReference type="PANTHER" id="PTHR36452">
    <property type="entry name" value="CHROMOSOME 12, WHOLE GENOME SHOTGUN SEQUENCE"/>
    <property type="match status" value="1"/>
</dbReference>
<gene>
    <name evidence="1" type="ORF">O3303_00750</name>
</gene>
<dbReference type="PANTHER" id="PTHR36452:SF1">
    <property type="entry name" value="DUF2461 DOMAIN-CONTAINING PROTEIN"/>
    <property type="match status" value="1"/>
</dbReference>
<dbReference type="InterPro" id="IPR015996">
    <property type="entry name" value="UCP028451"/>
</dbReference>
<protein>
    <submittedName>
        <fullName evidence="1">DUF2461 domain-containing protein</fullName>
    </submittedName>
</protein>
<dbReference type="NCBIfam" id="TIGR02453">
    <property type="entry name" value="TIGR02453 family protein"/>
    <property type="match status" value="1"/>
</dbReference>
<keyword evidence="2" id="KW-1185">Reference proteome</keyword>
<dbReference type="EMBL" id="CP114767">
    <property type="protein sequence ID" value="WBA42100.1"/>
    <property type="molecule type" value="Genomic_DNA"/>
</dbReference>
<evidence type="ECO:0000313" key="1">
    <source>
        <dbReference type="EMBL" id="WBA42100.1"/>
    </source>
</evidence>
<name>A0ABY7LSC8_9BACT</name>
<dbReference type="RefSeq" id="WP_269560158.1">
    <property type="nucleotide sequence ID" value="NZ_CP114767.1"/>
</dbReference>
<organism evidence="1 2">
    <name type="scientific">Hymenobacter canadensis</name>
    <dbReference type="NCBI Taxonomy" id="2999067"/>
    <lineage>
        <taxon>Bacteria</taxon>
        <taxon>Pseudomonadati</taxon>
        <taxon>Bacteroidota</taxon>
        <taxon>Cytophagia</taxon>
        <taxon>Cytophagales</taxon>
        <taxon>Hymenobacteraceae</taxon>
        <taxon>Hymenobacter</taxon>
    </lineage>
</organism>
<dbReference type="Pfam" id="PF09365">
    <property type="entry name" value="DUF2461"/>
    <property type="match status" value="1"/>
</dbReference>
<dbReference type="InterPro" id="IPR012808">
    <property type="entry name" value="CHP02453"/>
</dbReference>